<dbReference type="CTD" id="20213452"/>
<dbReference type="HOGENOM" id="CLU_009579_11_1_1"/>
<keyword evidence="5 10" id="KW-0297">G-protein coupled receptor</keyword>
<dbReference type="EnsemblMetazoa" id="HelroT63054">
    <property type="protein sequence ID" value="HelroP63054"/>
    <property type="gene ID" value="HelroG63054"/>
</dbReference>
<reference evidence="14" key="3">
    <citation type="submission" date="2015-06" db="UniProtKB">
        <authorList>
            <consortium name="EnsemblMetazoa"/>
        </authorList>
    </citation>
    <scope>IDENTIFICATION</scope>
</reference>
<evidence type="ECO:0000256" key="7">
    <source>
        <dbReference type="ARBA" id="ARBA00023157"/>
    </source>
</evidence>
<evidence type="ECO:0000256" key="10">
    <source>
        <dbReference type="RuleBase" id="RU000688"/>
    </source>
</evidence>
<dbReference type="PANTHER" id="PTHR24248:SF125">
    <property type="entry name" value="DOPAMINE D2-LIKE RECEPTOR"/>
    <property type="match status" value="1"/>
</dbReference>
<comment type="similarity">
    <text evidence="10">Belongs to the G-protein coupled receptor 1 family.</text>
</comment>
<feature type="transmembrane region" description="Helical" evidence="11">
    <location>
        <begin position="174"/>
        <end position="196"/>
    </location>
</feature>
<gene>
    <name evidence="14" type="primary">20213452</name>
    <name evidence="13" type="ORF">HELRODRAFT_63054</name>
</gene>
<feature type="transmembrane region" description="Helical" evidence="11">
    <location>
        <begin position="58"/>
        <end position="81"/>
    </location>
</feature>
<dbReference type="eggNOG" id="KOG3656">
    <property type="taxonomic scope" value="Eukaryota"/>
</dbReference>
<evidence type="ECO:0000313" key="13">
    <source>
        <dbReference type="EMBL" id="ESO12341.1"/>
    </source>
</evidence>
<dbReference type="FunCoup" id="T1FXA4">
    <property type="interactions" value="89"/>
</dbReference>
<keyword evidence="6 11" id="KW-0472">Membrane</keyword>
<dbReference type="GeneID" id="20213452"/>
<feature type="transmembrane region" description="Helical" evidence="11">
    <location>
        <begin position="93"/>
        <end position="113"/>
    </location>
</feature>
<dbReference type="EMBL" id="AMQM01000142">
    <property type="status" value="NOT_ANNOTATED_CDS"/>
    <property type="molecule type" value="Genomic_DNA"/>
</dbReference>
<dbReference type="RefSeq" id="XP_009009061.1">
    <property type="nucleotide sequence ID" value="XM_009010813.1"/>
</dbReference>
<dbReference type="GO" id="GO:0004930">
    <property type="term" value="F:G protein-coupled receptor activity"/>
    <property type="evidence" value="ECO:0000318"/>
    <property type="project" value="GO_Central"/>
</dbReference>
<dbReference type="OMA" id="FTINIMN"/>
<evidence type="ECO:0000256" key="2">
    <source>
        <dbReference type="ARBA" id="ARBA00022475"/>
    </source>
</evidence>
<dbReference type="Proteomes" id="UP000015101">
    <property type="component" value="Unassembled WGS sequence"/>
</dbReference>
<dbReference type="GO" id="GO:0045202">
    <property type="term" value="C:synapse"/>
    <property type="evidence" value="ECO:0007669"/>
    <property type="project" value="GOC"/>
</dbReference>
<comment type="subcellular location">
    <subcellularLocation>
        <location evidence="1">Cell membrane</location>
        <topology evidence="1">Multi-pass membrane protein</topology>
    </subcellularLocation>
</comment>
<evidence type="ECO:0000256" key="1">
    <source>
        <dbReference type="ARBA" id="ARBA00004651"/>
    </source>
</evidence>
<reference evidence="15" key="1">
    <citation type="submission" date="2012-12" db="EMBL/GenBank/DDBJ databases">
        <authorList>
            <person name="Hellsten U."/>
            <person name="Grimwood J."/>
            <person name="Chapman J.A."/>
            <person name="Shapiro H."/>
            <person name="Aerts A."/>
            <person name="Otillar R.P."/>
            <person name="Terry A.Y."/>
            <person name="Boore J.L."/>
            <person name="Simakov O."/>
            <person name="Marletaz F."/>
            <person name="Cho S.-J."/>
            <person name="Edsinger-Gonzales E."/>
            <person name="Havlak P."/>
            <person name="Kuo D.-H."/>
            <person name="Larsson T."/>
            <person name="Lv J."/>
            <person name="Arendt D."/>
            <person name="Savage R."/>
            <person name="Osoegawa K."/>
            <person name="de Jong P."/>
            <person name="Lindberg D.R."/>
            <person name="Seaver E.C."/>
            <person name="Weisblat D.A."/>
            <person name="Putnam N.H."/>
            <person name="Grigoriev I.V."/>
            <person name="Rokhsar D.S."/>
        </authorList>
    </citation>
    <scope>NUCLEOTIDE SEQUENCE</scope>
</reference>
<dbReference type="PRINTS" id="PR00237">
    <property type="entry name" value="GPCRRHODOPSN"/>
</dbReference>
<name>T1FXA4_HELRO</name>
<feature type="transmembrane region" description="Helical" evidence="11">
    <location>
        <begin position="412"/>
        <end position="432"/>
    </location>
</feature>
<dbReference type="GO" id="GO:0001591">
    <property type="term" value="F:dopamine neurotransmitter receptor activity, coupled via Gi/Go"/>
    <property type="evidence" value="ECO:0000318"/>
    <property type="project" value="GO_Central"/>
</dbReference>
<feature type="transmembrane region" description="Helical" evidence="11">
    <location>
        <begin position="452"/>
        <end position="474"/>
    </location>
</feature>
<organism evidence="14 15">
    <name type="scientific">Helobdella robusta</name>
    <name type="common">Californian leech</name>
    <dbReference type="NCBI Taxonomy" id="6412"/>
    <lineage>
        <taxon>Eukaryota</taxon>
        <taxon>Metazoa</taxon>
        <taxon>Spiralia</taxon>
        <taxon>Lophotrochozoa</taxon>
        <taxon>Annelida</taxon>
        <taxon>Clitellata</taxon>
        <taxon>Hirudinea</taxon>
        <taxon>Rhynchobdellida</taxon>
        <taxon>Glossiphoniidae</taxon>
        <taxon>Helobdella</taxon>
    </lineage>
</organism>
<dbReference type="GO" id="GO:0005886">
    <property type="term" value="C:plasma membrane"/>
    <property type="evidence" value="ECO:0000318"/>
    <property type="project" value="GO_Central"/>
</dbReference>
<dbReference type="PROSITE" id="PS50262">
    <property type="entry name" value="G_PROTEIN_RECEP_F1_2"/>
    <property type="match status" value="1"/>
</dbReference>
<dbReference type="Gene3D" id="1.20.1070.10">
    <property type="entry name" value="Rhodopsin 7-helix transmembrane proteins"/>
    <property type="match status" value="2"/>
</dbReference>
<sequence length="491" mass="55922">MFFFNITSINTTTSHSYHEHNTTRIHNHHFHHRPGFAGFANKHLNGTNVSDEKLPLTFVALPLLFVPVLTVFGNVLVVLSVFTDRNLQSVTNYFIVSLAVADIMVAIFVMPLAVYVEVNNSVWMLGDGLCDVWVALDVLCCTASILNLTAISFDRYFAVTYPIKYARHKNSKRVYIMVGLTWVISVAISSPIVFGANYTERRNQTKHLCTFYNSDFLIYSSMGSFYIPCILMIFLYGRIFNAIRIRAKKAAAQKRVKTTNCRVWSLADTRTNAANVKIIDVSEPPVERKTKGVEMNKSQLVNTEKQSGVLNVNEIDNVGNNVALTPAFEDPVLTSSVNSVQCIYTDPDIKCPKIQGSKALSDQECRNRDKIDLKTIHTFHFRFKKTKAKKNIKNEKKMQSSQRRERKATKTLAIVLGVFLFCWVPFFTINIMNAICIRYDLIGGVCELDPKLFSFFVWLGYMNSFINPVIYTIFNAEFRKAFKKLLKCFSK</sequence>
<keyword evidence="8 10" id="KW-0675">Receptor</keyword>
<accession>T1FXA4</accession>
<evidence type="ECO:0000259" key="12">
    <source>
        <dbReference type="PROSITE" id="PS50262"/>
    </source>
</evidence>
<feature type="transmembrane region" description="Helical" evidence="11">
    <location>
        <begin position="133"/>
        <end position="153"/>
    </location>
</feature>
<dbReference type="Pfam" id="PF00001">
    <property type="entry name" value="7tm_1"/>
    <property type="match status" value="1"/>
</dbReference>
<dbReference type="InterPro" id="IPR000929">
    <property type="entry name" value="Dopamine_rcpt"/>
</dbReference>
<dbReference type="InterPro" id="IPR017452">
    <property type="entry name" value="GPCR_Rhodpsn_7TM"/>
</dbReference>
<dbReference type="InterPro" id="IPR000276">
    <property type="entry name" value="GPCR_Rhodpsn"/>
</dbReference>
<proteinExistence type="inferred from homology"/>
<keyword evidence="7" id="KW-1015">Disulfide bond</keyword>
<evidence type="ECO:0000313" key="14">
    <source>
        <dbReference type="EnsemblMetazoa" id="HelroP63054"/>
    </source>
</evidence>
<dbReference type="STRING" id="6412.T1FXA4"/>
<dbReference type="FunFam" id="1.20.1070.10:FF:000523">
    <property type="entry name" value="5-hydroxytryptamine receptor 2B"/>
    <property type="match status" value="1"/>
</dbReference>
<dbReference type="KEGG" id="hro:HELRODRAFT_63054"/>
<dbReference type="OrthoDB" id="10010417at2759"/>
<feature type="domain" description="G-protein coupled receptors family 1 profile" evidence="12">
    <location>
        <begin position="73"/>
        <end position="471"/>
    </location>
</feature>
<dbReference type="PANTHER" id="PTHR24248">
    <property type="entry name" value="ADRENERGIC RECEPTOR-RELATED G-PROTEIN COUPLED RECEPTOR"/>
    <property type="match status" value="1"/>
</dbReference>
<evidence type="ECO:0000256" key="5">
    <source>
        <dbReference type="ARBA" id="ARBA00023040"/>
    </source>
</evidence>
<dbReference type="SUPFAM" id="SSF81321">
    <property type="entry name" value="Family A G protein-coupled receptor-like"/>
    <property type="match status" value="1"/>
</dbReference>
<dbReference type="AlphaFoldDB" id="T1FXA4"/>
<keyword evidence="15" id="KW-1185">Reference proteome</keyword>
<evidence type="ECO:0000256" key="3">
    <source>
        <dbReference type="ARBA" id="ARBA00022692"/>
    </source>
</evidence>
<keyword evidence="4 11" id="KW-1133">Transmembrane helix</keyword>
<dbReference type="PRINTS" id="PR00242">
    <property type="entry name" value="DOPAMINER"/>
</dbReference>
<dbReference type="EMBL" id="KB095811">
    <property type="protein sequence ID" value="ESO12341.1"/>
    <property type="molecule type" value="Genomic_DNA"/>
</dbReference>
<evidence type="ECO:0000313" key="15">
    <source>
        <dbReference type="Proteomes" id="UP000015101"/>
    </source>
</evidence>
<protein>
    <recommendedName>
        <fullName evidence="12">G-protein coupled receptors family 1 profile domain-containing protein</fullName>
    </recommendedName>
</protein>
<reference evidence="13 15" key="2">
    <citation type="journal article" date="2013" name="Nature">
        <title>Insights into bilaterian evolution from three spiralian genomes.</title>
        <authorList>
            <person name="Simakov O."/>
            <person name="Marletaz F."/>
            <person name="Cho S.J."/>
            <person name="Edsinger-Gonzales E."/>
            <person name="Havlak P."/>
            <person name="Hellsten U."/>
            <person name="Kuo D.H."/>
            <person name="Larsson T."/>
            <person name="Lv J."/>
            <person name="Arendt D."/>
            <person name="Savage R."/>
            <person name="Osoegawa K."/>
            <person name="de Jong P."/>
            <person name="Grimwood J."/>
            <person name="Chapman J.A."/>
            <person name="Shapiro H."/>
            <person name="Aerts A."/>
            <person name="Otillar R.P."/>
            <person name="Terry A.Y."/>
            <person name="Boore J.L."/>
            <person name="Grigoriev I.V."/>
            <person name="Lindberg D.R."/>
            <person name="Seaver E.C."/>
            <person name="Weisblat D.A."/>
            <person name="Putnam N.H."/>
            <person name="Rokhsar D.S."/>
        </authorList>
    </citation>
    <scope>NUCLEOTIDE SEQUENCE</scope>
</reference>
<dbReference type="SMART" id="SM01381">
    <property type="entry name" value="7TM_GPCR_Srsx"/>
    <property type="match status" value="1"/>
</dbReference>
<evidence type="ECO:0000256" key="6">
    <source>
        <dbReference type="ARBA" id="ARBA00023136"/>
    </source>
</evidence>
<evidence type="ECO:0000256" key="8">
    <source>
        <dbReference type="ARBA" id="ARBA00023170"/>
    </source>
</evidence>
<feature type="transmembrane region" description="Helical" evidence="11">
    <location>
        <begin position="216"/>
        <end position="236"/>
    </location>
</feature>
<dbReference type="InParanoid" id="T1FXA4"/>
<dbReference type="CDD" id="cd15053">
    <property type="entry name" value="7tmA_D2-like_dopamine_R"/>
    <property type="match status" value="1"/>
</dbReference>
<evidence type="ECO:0000256" key="11">
    <source>
        <dbReference type="SAM" id="Phobius"/>
    </source>
</evidence>
<evidence type="ECO:0000256" key="4">
    <source>
        <dbReference type="ARBA" id="ARBA00022989"/>
    </source>
</evidence>
<dbReference type="PROSITE" id="PS00237">
    <property type="entry name" value="G_PROTEIN_RECEP_F1_1"/>
    <property type="match status" value="1"/>
</dbReference>
<keyword evidence="2" id="KW-1003">Cell membrane</keyword>
<keyword evidence="9 10" id="KW-0807">Transducer</keyword>
<evidence type="ECO:0000256" key="9">
    <source>
        <dbReference type="ARBA" id="ARBA00023224"/>
    </source>
</evidence>
<keyword evidence="3 10" id="KW-0812">Transmembrane</keyword>